<proteinExistence type="predicted"/>
<reference evidence="1 2" key="1">
    <citation type="journal article" date="2016" name="Sci. Rep.">
        <title>Peltaster fructicola genome reveals evolution from an invasive phytopathogen to an ectophytic parasite.</title>
        <authorList>
            <person name="Xu C."/>
            <person name="Chen H."/>
            <person name="Gleason M.L."/>
            <person name="Xu J.R."/>
            <person name="Liu H."/>
            <person name="Zhang R."/>
            <person name="Sun G."/>
        </authorList>
    </citation>
    <scope>NUCLEOTIDE SEQUENCE [LARGE SCALE GENOMIC DNA]</scope>
    <source>
        <strain evidence="1 2">LNHT1506</strain>
    </source>
</reference>
<evidence type="ECO:0000313" key="2">
    <source>
        <dbReference type="Proteomes" id="UP000503462"/>
    </source>
</evidence>
<gene>
    <name evidence="1" type="ORF">AMS68_003802</name>
</gene>
<dbReference type="AlphaFoldDB" id="A0A6H0XUF5"/>
<keyword evidence="2" id="KW-1185">Reference proteome</keyword>
<evidence type="ECO:0000313" key="1">
    <source>
        <dbReference type="EMBL" id="QIW98284.1"/>
    </source>
</evidence>
<name>A0A6H0XUF5_9PEZI</name>
<sequence length="233" mass="24929">MVRFGETVPVSAALTPEADCVATVTEADAETAALLEMTDSDAELDALLDGTEMLTPEEAELVGEERLTTEDAKLPLDWLGSADGTLLETALLKGTAELIPDDTTEEDNANRLAVEVAVELATMLDDWRGNGTGPPIAANQRIASCNGIVTRAVWMTAEKSLHSEPPPGIELVVSNVAATQPAWPSQLSRHSAKVNTKDRFVNAVLSGRTVPQEISDAQMKVYASPLLSWHVWP</sequence>
<organism evidence="1 2">
    <name type="scientific">Peltaster fructicola</name>
    <dbReference type="NCBI Taxonomy" id="286661"/>
    <lineage>
        <taxon>Eukaryota</taxon>
        <taxon>Fungi</taxon>
        <taxon>Dikarya</taxon>
        <taxon>Ascomycota</taxon>
        <taxon>Pezizomycotina</taxon>
        <taxon>Dothideomycetes</taxon>
        <taxon>Dothideomycetes incertae sedis</taxon>
        <taxon>Peltaster</taxon>
    </lineage>
</organism>
<protein>
    <submittedName>
        <fullName evidence="1">Uncharacterized protein</fullName>
    </submittedName>
</protein>
<accession>A0A6H0XUF5</accession>
<dbReference type="EMBL" id="CP051140">
    <property type="protein sequence ID" value="QIW98284.1"/>
    <property type="molecule type" value="Genomic_DNA"/>
</dbReference>
<dbReference type="Proteomes" id="UP000503462">
    <property type="component" value="Chromosome 2"/>
</dbReference>